<reference evidence="1" key="1">
    <citation type="submission" date="2019-08" db="EMBL/GenBank/DDBJ databases">
        <authorList>
            <person name="Kucharzyk K."/>
            <person name="Murdoch R.W."/>
            <person name="Higgins S."/>
            <person name="Loffler F."/>
        </authorList>
    </citation>
    <scope>NUCLEOTIDE SEQUENCE</scope>
</reference>
<comment type="caution">
    <text evidence="1">The sequence shown here is derived from an EMBL/GenBank/DDBJ whole genome shotgun (WGS) entry which is preliminary data.</text>
</comment>
<evidence type="ECO:0000313" key="1">
    <source>
        <dbReference type="EMBL" id="MPM16487.1"/>
    </source>
</evidence>
<organism evidence="1">
    <name type="scientific">bioreactor metagenome</name>
    <dbReference type="NCBI Taxonomy" id="1076179"/>
    <lineage>
        <taxon>unclassified sequences</taxon>
        <taxon>metagenomes</taxon>
        <taxon>ecological metagenomes</taxon>
    </lineage>
</organism>
<accession>A0A644XKI4</accession>
<dbReference type="EMBL" id="VSSQ01002621">
    <property type="protein sequence ID" value="MPM16487.1"/>
    <property type="molecule type" value="Genomic_DNA"/>
</dbReference>
<name>A0A644XKI4_9ZZZZ</name>
<protein>
    <submittedName>
        <fullName evidence="1">Uncharacterized protein</fullName>
    </submittedName>
</protein>
<sequence length="124" mass="13981">MSARDGDFRRAFCALLAFDLRKVCGIARFAALPALGRMREYCLLSAHMRAELGKRTHGQNGNAFHIRRFLGVAKRHGEHRFALAERVYHHGQHARDGADAAIQPQFAERHKLHLRVCAQLAGRA</sequence>
<dbReference type="AlphaFoldDB" id="A0A644XKI4"/>
<gene>
    <name evidence="1" type="ORF">SDC9_62868</name>
</gene>
<proteinExistence type="predicted"/>